<dbReference type="Proteomes" id="UP000318509">
    <property type="component" value="Unassembled WGS sequence"/>
</dbReference>
<dbReference type="InterPro" id="IPR050129">
    <property type="entry name" value="Zn_alcohol_dh"/>
</dbReference>
<evidence type="ECO:0000259" key="5">
    <source>
        <dbReference type="SMART" id="SM00829"/>
    </source>
</evidence>
<keyword evidence="3" id="KW-0560">Oxidoreductase</keyword>
<gene>
    <name evidence="6" type="ORF">E6H00_13765</name>
</gene>
<dbReference type="SMART" id="SM00829">
    <property type="entry name" value="PKS_ER"/>
    <property type="match status" value="1"/>
</dbReference>
<dbReference type="EMBL" id="VBAK01000146">
    <property type="protein sequence ID" value="TMI88026.1"/>
    <property type="molecule type" value="Genomic_DNA"/>
</dbReference>
<dbReference type="InterPro" id="IPR011032">
    <property type="entry name" value="GroES-like_sf"/>
</dbReference>
<evidence type="ECO:0000256" key="3">
    <source>
        <dbReference type="ARBA" id="ARBA00023002"/>
    </source>
</evidence>
<proteinExistence type="inferred from homology"/>
<evidence type="ECO:0000256" key="2">
    <source>
        <dbReference type="ARBA" id="ARBA00022833"/>
    </source>
</evidence>
<feature type="domain" description="Enoyl reductase (ER)" evidence="5">
    <location>
        <begin position="18"/>
        <end position="343"/>
    </location>
</feature>
<dbReference type="InterPro" id="IPR002328">
    <property type="entry name" value="ADH_Zn_CS"/>
</dbReference>
<dbReference type="Pfam" id="PF00107">
    <property type="entry name" value="ADH_zinc_N"/>
    <property type="match status" value="1"/>
</dbReference>
<dbReference type="Gene3D" id="3.40.50.720">
    <property type="entry name" value="NAD(P)-binding Rossmann-like Domain"/>
    <property type="match status" value="1"/>
</dbReference>
<dbReference type="Pfam" id="PF08240">
    <property type="entry name" value="ADH_N"/>
    <property type="match status" value="1"/>
</dbReference>
<evidence type="ECO:0000256" key="4">
    <source>
        <dbReference type="RuleBase" id="RU361277"/>
    </source>
</evidence>
<sequence length="345" mass="36602">MALGRPATATAAVYYAPGDLRIEEVPLPPLGRGEMLVRIRACGLCPGEVMDWYMARKAPVPLGHEPVGEVVEAADGVAFRPGDRVFVHHHAPCLTCRVCRRGDFVHCATWRPRRLLPGGLATHAIVQAPAVAADVVRLPEGLSDDAATFVEPLACVVKSVRRARVREGDGVLVIGLGVMGLLHLHALRALSAPGLLLAADRVPERLDRGRAVADVVIDTSRVPLTDAVARATDRGVNVVIAGPGSVEAYEAGRQALAPGGTLVIFTPTPPDAVWPLRMHEVFFSETTIVPSYSAGPDDTREALRLLAGGLPVEPLITHRLPLEDAGQGYALVRAATSALKVVVRP</sequence>
<keyword evidence="2 4" id="KW-0862">Zinc</keyword>
<dbReference type="SUPFAM" id="SSF50129">
    <property type="entry name" value="GroES-like"/>
    <property type="match status" value="1"/>
</dbReference>
<dbReference type="GO" id="GO:0016491">
    <property type="term" value="F:oxidoreductase activity"/>
    <property type="evidence" value="ECO:0007669"/>
    <property type="project" value="UniProtKB-KW"/>
</dbReference>
<organism evidence="6 7">
    <name type="scientific">Candidatus Segetimicrobium genomatis</name>
    <dbReference type="NCBI Taxonomy" id="2569760"/>
    <lineage>
        <taxon>Bacteria</taxon>
        <taxon>Bacillati</taxon>
        <taxon>Candidatus Sysuimicrobiota</taxon>
        <taxon>Candidatus Sysuimicrobiia</taxon>
        <taxon>Candidatus Sysuimicrobiales</taxon>
        <taxon>Candidatus Segetimicrobiaceae</taxon>
        <taxon>Candidatus Segetimicrobium</taxon>
    </lineage>
</organism>
<dbReference type="Gene3D" id="3.90.180.10">
    <property type="entry name" value="Medium-chain alcohol dehydrogenases, catalytic domain"/>
    <property type="match status" value="1"/>
</dbReference>
<dbReference type="PANTHER" id="PTHR43401:SF2">
    <property type="entry name" value="L-THREONINE 3-DEHYDROGENASE"/>
    <property type="match status" value="1"/>
</dbReference>
<dbReference type="InterPro" id="IPR013149">
    <property type="entry name" value="ADH-like_C"/>
</dbReference>
<comment type="similarity">
    <text evidence="4">Belongs to the zinc-containing alcohol dehydrogenase family.</text>
</comment>
<comment type="caution">
    <text evidence="6">The sequence shown here is derived from an EMBL/GenBank/DDBJ whole genome shotgun (WGS) entry which is preliminary data.</text>
</comment>
<dbReference type="SUPFAM" id="SSF51735">
    <property type="entry name" value="NAD(P)-binding Rossmann-fold domains"/>
    <property type="match status" value="1"/>
</dbReference>
<evidence type="ECO:0000313" key="7">
    <source>
        <dbReference type="Proteomes" id="UP000318509"/>
    </source>
</evidence>
<dbReference type="InterPro" id="IPR036291">
    <property type="entry name" value="NAD(P)-bd_dom_sf"/>
</dbReference>
<evidence type="ECO:0000256" key="1">
    <source>
        <dbReference type="ARBA" id="ARBA00022723"/>
    </source>
</evidence>
<dbReference type="PANTHER" id="PTHR43401">
    <property type="entry name" value="L-THREONINE 3-DEHYDROGENASE"/>
    <property type="match status" value="1"/>
</dbReference>
<accession>A0A537JXU7</accession>
<dbReference type="InterPro" id="IPR020843">
    <property type="entry name" value="ER"/>
</dbReference>
<dbReference type="GO" id="GO:0008270">
    <property type="term" value="F:zinc ion binding"/>
    <property type="evidence" value="ECO:0007669"/>
    <property type="project" value="InterPro"/>
</dbReference>
<reference evidence="6 7" key="1">
    <citation type="journal article" date="2019" name="Nat. Microbiol.">
        <title>Mediterranean grassland soil C-N compound turnover is dependent on rainfall and depth, and is mediated by genomically divergent microorganisms.</title>
        <authorList>
            <person name="Diamond S."/>
            <person name="Andeer P.F."/>
            <person name="Li Z."/>
            <person name="Crits-Christoph A."/>
            <person name="Burstein D."/>
            <person name="Anantharaman K."/>
            <person name="Lane K.R."/>
            <person name="Thomas B.C."/>
            <person name="Pan C."/>
            <person name="Northen T.R."/>
            <person name="Banfield J.F."/>
        </authorList>
    </citation>
    <scope>NUCLEOTIDE SEQUENCE [LARGE SCALE GENOMIC DNA]</scope>
    <source>
        <strain evidence="6">NP_3</strain>
    </source>
</reference>
<dbReference type="AlphaFoldDB" id="A0A537JXU7"/>
<comment type="cofactor">
    <cofactor evidence="4">
        <name>Zn(2+)</name>
        <dbReference type="ChEBI" id="CHEBI:29105"/>
    </cofactor>
</comment>
<keyword evidence="1 4" id="KW-0479">Metal-binding</keyword>
<name>A0A537JXU7_9BACT</name>
<evidence type="ECO:0000313" key="6">
    <source>
        <dbReference type="EMBL" id="TMI88026.1"/>
    </source>
</evidence>
<dbReference type="PROSITE" id="PS00059">
    <property type="entry name" value="ADH_ZINC"/>
    <property type="match status" value="1"/>
</dbReference>
<dbReference type="InterPro" id="IPR013154">
    <property type="entry name" value="ADH-like_N"/>
</dbReference>
<protein>
    <submittedName>
        <fullName evidence="6">Zinc-binding dehydrogenase</fullName>
    </submittedName>
</protein>